<protein>
    <submittedName>
        <fullName evidence="4">Uncharacterized protein</fullName>
    </submittedName>
</protein>
<keyword evidence="2" id="KW-1133">Transmembrane helix</keyword>
<evidence type="ECO:0000256" key="3">
    <source>
        <dbReference type="SAM" id="SignalP"/>
    </source>
</evidence>
<evidence type="ECO:0000313" key="4">
    <source>
        <dbReference type="EMBL" id="MEJ8642037.1"/>
    </source>
</evidence>
<feature type="region of interest" description="Disordered" evidence="1">
    <location>
        <begin position="124"/>
        <end position="171"/>
    </location>
</feature>
<gene>
    <name evidence="4" type="ORF">WKI68_12265</name>
</gene>
<sequence>MRTRHSPPARTGLGVLLLLLSQALALATPTQAHGDTVKVVITGQREGHLTTDITWENDGDAIEEAVAATVNATSADGTRTVGPWTLVRDSGTRTGWSTPEVLPAGTWKVHVHIGFPSRGHVEREVSVPVADPAPPSTSAAPTAPVPAPASPSAAAVPSSAASAQPAPAGDGSTFSWTTTGLTMAALAGAASGMLLVRRARARRQPRGDGRSGP</sequence>
<feature type="chain" id="PRO_5045766369" evidence="3">
    <location>
        <begin position="28"/>
        <end position="213"/>
    </location>
</feature>
<accession>A0ABU8U2G2</accession>
<name>A0ABU8U2G2_9ACTN</name>
<feature type="transmembrane region" description="Helical" evidence="2">
    <location>
        <begin position="174"/>
        <end position="196"/>
    </location>
</feature>
<dbReference type="Proteomes" id="UP001382904">
    <property type="component" value="Unassembled WGS sequence"/>
</dbReference>
<feature type="compositionally biased region" description="Low complexity" evidence="1">
    <location>
        <begin position="150"/>
        <end position="168"/>
    </location>
</feature>
<keyword evidence="2" id="KW-0472">Membrane</keyword>
<keyword evidence="5" id="KW-1185">Reference proteome</keyword>
<evidence type="ECO:0000256" key="2">
    <source>
        <dbReference type="SAM" id="Phobius"/>
    </source>
</evidence>
<reference evidence="4 5" key="1">
    <citation type="submission" date="2024-03" db="EMBL/GenBank/DDBJ databases">
        <title>Novel Streptomyces species of biotechnological and ecological value are a feature of Machair soil.</title>
        <authorList>
            <person name="Prole J.R."/>
            <person name="Goodfellow M."/>
            <person name="Allenby N."/>
            <person name="Ward A.C."/>
        </authorList>
    </citation>
    <scope>NUCLEOTIDE SEQUENCE [LARGE SCALE GENOMIC DNA]</scope>
    <source>
        <strain evidence="4 5">MS1.HAVA.3</strain>
    </source>
</reference>
<organism evidence="4 5">
    <name type="scientific">Streptomyces caledonius</name>
    <dbReference type="NCBI Taxonomy" id="3134107"/>
    <lineage>
        <taxon>Bacteria</taxon>
        <taxon>Bacillati</taxon>
        <taxon>Actinomycetota</taxon>
        <taxon>Actinomycetes</taxon>
        <taxon>Kitasatosporales</taxon>
        <taxon>Streptomycetaceae</taxon>
        <taxon>Streptomyces</taxon>
    </lineage>
</organism>
<feature type="signal peptide" evidence="3">
    <location>
        <begin position="1"/>
        <end position="27"/>
    </location>
</feature>
<evidence type="ECO:0000256" key="1">
    <source>
        <dbReference type="SAM" id="MobiDB-lite"/>
    </source>
</evidence>
<keyword evidence="2" id="KW-0812">Transmembrane</keyword>
<evidence type="ECO:0000313" key="5">
    <source>
        <dbReference type="Proteomes" id="UP001382904"/>
    </source>
</evidence>
<keyword evidence="3" id="KW-0732">Signal</keyword>
<feature type="compositionally biased region" description="Low complexity" evidence="1">
    <location>
        <begin position="126"/>
        <end position="142"/>
    </location>
</feature>
<proteinExistence type="predicted"/>
<comment type="caution">
    <text evidence="4">The sequence shown here is derived from an EMBL/GenBank/DDBJ whole genome shotgun (WGS) entry which is preliminary data.</text>
</comment>
<dbReference type="EMBL" id="JBBKAM010000002">
    <property type="protein sequence ID" value="MEJ8642037.1"/>
    <property type="molecule type" value="Genomic_DNA"/>
</dbReference>